<evidence type="ECO:0000313" key="1">
    <source>
        <dbReference type="EMBL" id="KAH7990768.1"/>
    </source>
</evidence>
<dbReference type="Proteomes" id="UP000827872">
    <property type="component" value="Linkage Group LG16"/>
</dbReference>
<reference evidence="1" key="1">
    <citation type="submission" date="2021-08" db="EMBL/GenBank/DDBJ databases">
        <title>The first chromosome-level gecko genome reveals the dynamic sex chromosomes of Neotropical dwarf geckos (Sphaerodactylidae: Sphaerodactylus).</title>
        <authorList>
            <person name="Pinto B.J."/>
            <person name="Keating S.E."/>
            <person name="Gamble T."/>
        </authorList>
    </citation>
    <scope>NUCLEOTIDE SEQUENCE</scope>
    <source>
        <strain evidence="1">TG3544</strain>
    </source>
</reference>
<protein>
    <submittedName>
        <fullName evidence="1">Uncharacterized protein</fullName>
    </submittedName>
</protein>
<sequence length="256" mass="27924">MAHLHPQLRCRSVLITGSSRGIGLGLVRGLLAASPCPDLVLATCRYPEKAQELQQLCKKYPNLKLLQLDVVSESSIERVVKEVEEIVGDEGLNCLVNNAGINVVATLEQVTAETMLHIYETNTVAQLMVTKAFLPLLRRAAQQSTGMGCHRATIVNMSSISASMELVEDNHFRMVYPYRIAKTALNMITRCLAVDLERDGILCVSLHPGWIDTDMGGSLAPLKVQDAIPGIISCLAHLSEKDNGSFLNGQGGYLPW</sequence>
<evidence type="ECO:0000313" key="2">
    <source>
        <dbReference type="Proteomes" id="UP000827872"/>
    </source>
</evidence>
<gene>
    <name evidence="1" type="ORF">K3G42_011196</name>
</gene>
<proteinExistence type="predicted"/>
<organism evidence="1 2">
    <name type="scientific">Sphaerodactylus townsendi</name>
    <dbReference type="NCBI Taxonomy" id="933632"/>
    <lineage>
        <taxon>Eukaryota</taxon>
        <taxon>Metazoa</taxon>
        <taxon>Chordata</taxon>
        <taxon>Craniata</taxon>
        <taxon>Vertebrata</taxon>
        <taxon>Euteleostomi</taxon>
        <taxon>Lepidosauria</taxon>
        <taxon>Squamata</taxon>
        <taxon>Bifurcata</taxon>
        <taxon>Gekkota</taxon>
        <taxon>Sphaerodactylidae</taxon>
        <taxon>Sphaerodactylus</taxon>
    </lineage>
</organism>
<name>A0ACB8EEF6_9SAUR</name>
<keyword evidence="2" id="KW-1185">Reference proteome</keyword>
<accession>A0ACB8EEF6</accession>
<dbReference type="EMBL" id="CM037629">
    <property type="protein sequence ID" value="KAH7990768.1"/>
    <property type="molecule type" value="Genomic_DNA"/>
</dbReference>
<comment type="caution">
    <text evidence="1">The sequence shown here is derived from an EMBL/GenBank/DDBJ whole genome shotgun (WGS) entry which is preliminary data.</text>
</comment>